<keyword evidence="9" id="KW-1185">Reference proteome</keyword>
<feature type="transmembrane region" description="Helical" evidence="6">
    <location>
        <begin position="232"/>
        <end position="255"/>
    </location>
</feature>
<dbReference type="KEGG" id="amuc:Pan181_28200"/>
<evidence type="ECO:0000313" key="9">
    <source>
        <dbReference type="Proteomes" id="UP000315750"/>
    </source>
</evidence>
<dbReference type="RefSeq" id="WP_145247323.1">
    <property type="nucleotide sequence ID" value="NZ_CP036278.1"/>
</dbReference>
<keyword evidence="2" id="KW-0813">Transport</keyword>
<evidence type="ECO:0000256" key="4">
    <source>
        <dbReference type="ARBA" id="ARBA00022989"/>
    </source>
</evidence>
<feature type="transmembrane region" description="Helical" evidence="6">
    <location>
        <begin position="24"/>
        <end position="47"/>
    </location>
</feature>
<proteinExistence type="predicted"/>
<keyword evidence="3 6" id="KW-0812">Transmembrane</keyword>
<evidence type="ECO:0000256" key="3">
    <source>
        <dbReference type="ARBA" id="ARBA00022692"/>
    </source>
</evidence>
<comment type="subcellular location">
    <subcellularLocation>
        <location evidence="1">Membrane</location>
        <topology evidence="1">Multi-pass membrane protein</topology>
    </subcellularLocation>
</comment>
<dbReference type="Gene3D" id="1.20.1720.10">
    <property type="entry name" value="Multidrug resistance protein D"/>
    <property type="match status" value="1"/>
</dbReference>
<dbReference type="PANTHER" id="PTHR42718:SF9">
    <property type="entry name" value="MAJOR FACILITATOR SUPERFAMILY MULTIDRUG TRANSPORTER MFSC"/>
    <property type="match status" value="1"/>
</dbReference>
<organism evidence="8 9">
    <name type="scientific">Aeoliella mucimassa</name>
    <dbReference type="NCBI Taxonomy" id="2527972"/>
    <lineage>
        <taxon>Bacteria</taxon>
        <taxon>Pseudomonadati</taxon>
        <taxon>Planctomycetota</taxon>
        <taxon>Planctomycetia</taxon>
        <taxon>Pirellulales</taxon>
        <taxon>Lacipirellulaceae</taxon>
        <taxon>Aeoliella</taxon>
    </lineage>
</organism>
<name>A0A518APF3_9BACT</name>
<feature type="transmembrane region" description="Helical" evidence="6">
    <location>
        <begin position="370"/>
        <end position="390"/>
    </location>
</feature>
<evidence type="ECO:0000256" key="1">
    <source>
        <dbReference type="ARBA" id="ARBA00004141"/>
    </source>
</evidence>
<feature type="domain" description="Major facilitator superfamily (MFS) profile" evidence="7">
    <location>
        <begin position="23"/>
        <end position="463"/>
    </location>
</feature>
<feature type="transmembrane region" description="Helical" evidence="6">
    <location>
        <begin position="151"/>
        <end position="171"/>
    </location>
</feature>
<accession>A0A518APF3</accession>
<feature type="transmembrane region" description="Helical" evidence="6">
    <location>
        <begin position="59"/>
        <end position="77"/>
    </location>
</feature>
<dbReference type="EMBL" id="CP036278">
    <property type="protein sequence ID" value="QDU56610.1"/>
    <property type="molecule type" value="Genomic_DNA"/>
</dbReference>
<keyword evidence="5 6" id="KW-0472">Membrane</keyword>
<feature type="transmembrane region" description="Helical" evidence="6">
    <location>
        <begin position="89"/>
        <end position="115"/>
    </location>
</feature>
<evidence type="ECO:0000256" key="6">
    <source>
        <dbReference type="SAM" id="Phobius"/>
    </source>
</evidence>
<dbReference type="OrthoDB" id="6360at2"/>
<gene>
    <name evidence="8" type="primary">stp</name>
    <name evidence="8" type="ORF">Pan181_28200</name>
</gene>
<dbReference type="PANTHER" id="PTHR42718">
    <property type="entry name" value="MAJOR FACILITATOR SUPERFAMILY MULTIDRUG TRANSPORTER MFSC"/>
    <property type="match status" value="1"/>
</dbReference>
<evidence type="ECO:0000259" key="7">
    <source>
        <dbReference type="PROSITE" id="PS50850"/>
    </source>
</evidence>
<feature type="transmembrane region" description="Helical" evidence="6">
    <location>
        <begin position="311"/>
        <end position="329"/>
    </location>
</feature>
<dbReference type="CDD" id="cd17321">
    <property type="entry name" value="MFS_MMR_MDR_like"/>
    <property type="match status" value="1"/>
</dbReference>
<evidence type="ECO:0000256" key="5">
    <source>
        <dbReference type="ARBA" id="ARBA00023136"/>
    </source>
</evidence>
<feature type="transmembrane region" description="Helical" evidence="6">
    <location>
        <begin position="336"/>
        <end position="358"/>
    </location>
</feature>
<dbReference type="PROSITE" id="PS50850">
    <property type="entry name" value="MFS"/>
    <property type="match status" value="1"/>
</dbReference>
<keyword evidence="4 6" id="KW-1133">Transmembrane helix</keyword>
<dbReference type="Gene3D" id="1.20.1250.20">
    <property type="entry name" value="MFS general substrate transporter like domains"/>
    <property type="match status" value="1"/>
</dbReference>
<dbReference type="InterPro" id="IPR011701">
    <property type="entry name" value="MFS"/>
</dbReference>
<dbReference type="SUPFAM" id="SSF103473">
    <property type="entry name" value="MFS general substrate transporter"/>
    <property type="match status" value="1"/>
</dbReference>
<sequence>MEETNTEAEASTTSVASGAPVRTLAVALLGFFIITLDALVVSVALPAIGESVGGGITGLQWVMDGYTLPFAALLLLAGSLSDRMGAKTVFVAGLTLFVISSVGCAMADGIGLLIAARFVQGTGAAFMTPASLSLIGEAFPDPTKKARAIGIWAVGGAVASASGPLVGGALTMLSWRLIFLINLPVGAIAAWLLAGVPRSHCHPTSFDWKGQVTSLVALTALTYGLIEAGEQGISNTAVLASLSLALATGAVFLWLQMQGTHPMVPLGLFRSYAAAMPLAIGFSFMVAFFGMVFVASLFLQAERGLNPMDTGLAFVPVTAFSIFMPMLAARLAERYGAWMPIVLGQVSMSVGLFGLAAFAESASVPVLVAWMAPVGIGGGLAMPSATSLLLNSVPRRRAGTASGVLNTCRQVGGAVAIAAFGALLAALGTTAGATASYLNAALLMSITAVGSLSLRHVGAPDTSLAPMEL</sequence>
<feature type="transmembrane region" description="Helical" evidence="6">
    <location>
        <begin position="276"/>
        <end position="299"/>
    </location>
</feature>
<dbReference type="GO" id="GO:0022857">
    <property type="term" value="F:transmembrane transporter activity"/>
    <property type="evidence" value="ECO:0007669"/>
    <property type="project" value="InterPro"/>
</dbReference>
<dbReference type="InterPro" id="IPR020846">
    <property type="entry name" value="MFS_dom"/>
</dbReference>
<feature type="transmembrane region" description="Helical" evidence="6">
    <location>
        <begin position="411"/>
        <end position="431"/>
    </location>
</feature>
<evidence type="ECO:0000313" key="8">
    <source>
        <dbReference type="EMBL" id="QDU56610.1"/>
    </source>
</evidence>
<dbReference type="AlphaFoldDB" id="A0A518APF3"/>
<feature type="transmembrane region" description="Helical" evidence="6">
    <location>
        <begin position="177"/>
        <end position="196"/>
    </location>
</feature>
<dbReference type="InterPro" id="IPR036259">
    <property type="entry name" value="MFS_trans_sf"/>
</dbReference>
<protein>
    <submittedName>
        <fullName evidence="8">Multidrug resistance protein stp</fullName>
    </submittedName>
</protein>
<dbReference type="GO" id="GO:0016020">
    <property type="term" value="C:membrane"/>
    <property type="evidence" value="ECO:0007669"/>
    <property type="project" value="UniProtKB-SubCell"/>
</dbReference>
<dbReference type="Proteomes" id="UP000315750">
    <property type="component" value="Chromosome"/>
</dbReference>
<dbReference type="Pfam" id="PF07690">
    <property type="entry name" value="MFS_1"/>
    <property type="match status" value="1"/>
</dbReference>
<evidence type="ECO:0000256" key="2">
    <source>
        <dbReference type="ARBA" id="ARBA00022448"/>
    </source>
</evidence>
<reference evidence="8 9" key="1">
    <citation type="submission" date="2019-02" db="EMBL/GenBank/DDBJ databases">
        <title>Deep-cultivation of Planctomycetes and their phenomic and genomic characterization uncovers novel biology.</title>
        <authorList>
            <person name="Wiegand S."/>
            <person name="Jogler M."/>
            <person name="Boedeker C."/>
            <person name="Pinto D."/>
            <person name="Vollmers J."/>
            <person name="Rivas-Marin E."/>
            <person name="Kohn T."/>
            <person name="Peeters S.H."/>
            <person name="Heuer A."/>
            <person name="Rast P."/>
            <person name="Oberbeckmann S."/>
            <person name="Bunk B."/>
            <person name="Jeske O."/>
            <person name="Meyerdierks A."/>
            <person name="Storesund J.E."/>
            <person name="Kallscheuer N."/>
            <person name="Luecker S."/>
            <person name="Lage O.M."/>
            <person name="Pohl T."/>
            <person name="Merkel B.J."/>
            <person name="Hornburger P."/>
            <person name="Mueller R.-W."/>
            <person name="Bruemmer F."/>
            <person name="Labrenz M."/>
            <person name="Spormann A.M."/>
            <person name="Op den Camp H."/>
            <person name="Overmann J."/>
            <person name="Amann R."/>
            <person name="Jetten M.S.M."/>
            <person name="Mascher T."/>
            <person name="Medema M.H."/>
            <person name="Devos D.P."/>
            <person name="Kaster A.-K."/>
            <person name="Ovreas L."/>
            <person name="Rohde M."/>
            <person name="Galperin M.Y."/>
            <person name="Jogler C."/>
        </authorList>
    </citation>
    <scope>NUCLEOTIDE SEQUENCE [LARGE SCALE GENOMIC DNA]</scope>
    <source>
        <strain evidence="8 9">Pan181</strain>
    </source>
</reference>